<evidence type="ECO:0000256" key="5">
    <source>
        <dbReference type="ARBA" id="ARBA00022679"/>
    </source>
</evidence>
<gene>
    <name evidence="12" type="ORF">BOLC4T22120H</name>
</gene>
<evidence type="ECO:0000256" key="9">
    <source>
        <dbReference type="ARBA" id="ARBA00022840"/>
    </source>
</evidence>
<keyword evidence="7" id="KW-0547">Nucleotide-binding</keyword>
<feature type="domain" description="Inositol 1,3,4-trisphosphate 5/6-kinase ATP-grasp" evidence="11">
    <location>
        <begin position="303"/>
        <end position="473"/>
    </location>
</feature>
<evidence type="ECO:0000256" key="6">
    <source>
        <dbReference type="ARBA" id="ARBA00022723"/>
    </source>
</evidence>
<dbReference type="GO" id="GO:0000287">
    <property type="term" value="F:magnesium ion binding"/>
    <property type="evidence" value="ECO:0007669"/>
    <property type="project" value="InterPro"/>
</dbReference>
<keyword evidence="10" id="KW-0460">Magnesium</keyword>
<evidence type="ECO:0000256" key="3">
    <source>
        <dbReference type="ARBA" id="ARBA00011245"/>
    </source>
</evidence>
<organism evidence="12">
    <name type="scientific">Brassica oleracea</name>
    <name type="common">Wild cabbage</name>
    <dbReference type="NCBI Taxonomy" id="3712"/>
    <lineage>
        <taxon>Eukaryota</taxon>
        <taxon>Viridiplantae</taxon>
        <taxon>Streptophyta</taxon>
        <taxon>Embryophyta</taxon>
        <taxon>Tracheophyta</taxon>
        <taxon>Spermatophyta</taxon>
        <taxon>Magnoliopsida</taxon>
        <taxon>eudicotyledons</taxon>
        <taxon>Gunneridae</taxon>
        <taxon>Pentapetalae</taxon>
        <taxon>rosids</taxon>
        <taxon>malvids</taxon>
        <taxon>Brassicales</taxon>
        <taxon>Brassicaceae</taxon>
        <taxon>Brassiceae</taxon>
        <taxon>Brassica</taxon>
    </lineage>
</organism>
<dbReference type="PANTHER" id="PTHR14217">
    <property type="entry name" value="INOSITOL-TETRAKISPHOSPHATE 1-KINASE"/>
    <property type="match status" value="1"/>
</dbReference>
<sequence length="492" mass="55084">MKCVLLDESVLLDHDDEDSTPRVRASVTCLLRLLRYSMIRTGISYGLDLPENKVDLLRKTAVEYSIGCLPLETSLTSVAFGDALKAWYSDGDILYVASTRKEESLRDLSQSQLVVVLGYIFGFLYVVEGDSYEDPNMLCISRLEELPMNICCMNKKALGDGAAIVAYIMKPSRIEDFAKRGALPMYPTSNGLIFLPLMFEFPLPSQLKHADIIFHKATDEILSIRLNCSVPESSVAVTFSTGMEELRKYMEDQNACAVVDPLQHIYPVLDRLKMQHILLGLEDLTASGRKIRGACFHQIDSYDEPDLAQNLSRAGLSLPCIVKPQVACGVADAHSMAIVFRVEDFKDLNTPVPAIIQEYVDHSSRIFKFYVLGEKIFHAVKKSIPSSSTLRKSAEENGLRPILFDSLKSLPVGSANQNPVDEIDLELVTEAANWLRKKLDLTIFGFDVVIQEGTRDHVVVDLNYLPSFKEVPDNIAVPSFWEAIRNRLDQHV</sequence>
<evidence type="ECO:0000256" key="10">
    <source>
        <dbReference type="ARBA" id="ARBA00022842"/>
    </source>
</evidence>
<evidence type="ECO:0000256" key="8">
    <source>
        <dbReference type="ARBA" id="ARBA00022777"/>
    </source>
</evidence>
<reference evidence="12" key="1">
    <citation type="submission" date="2018-11" db="EMBL/GenBank/DDBJ databases">
        <authorList>
            <consortium name="Genoscope - CEA"/>
            <person name="William W."/>
        </authorList>
    </citation>
    <scope>NUCLEOTIDE SEQUENCE</scope>
</reference>
<dbReference type="EMBL" id="LR031873">
    <property type="protein sequence ID" value="VDD04658.1"/>
    <property type="molecule type" value="Genomic_DNA"/>
</dbReference>
<dbReference type="GO" id="GO:0047325">
    <property type="term" value="F:inositol-3,4,5,6-tetrakisphosphate 1-kinase activity"/>
    <property type="evidence" value="ECO:0007669"/>
    <property type="project" value="InterPro"/>
</dbReference>
<keyword evidence="8" id="KW-0418">Kinase</keyword>
<evidence type="ECO:0000259" key="11">
    <source>
        <dbReference type="Pfam" id="PF05770"/>
    </source>
</evidence>
<comment type="subunit">
    <text evidence="3">Monomer.</text>
</comment>
<evidence type="ECO:0000256" key="2">
    <source>
        <dbReference type="ARBA" id="ARBA00009601"/>
    </source>
</evidence>
<accession>A0A3P6BQ55</accession>
<dbReference type="PANTHER" id="PTHR14217:SF1">
    <property type="entry name" value="INOSITOL-TETRAKISPHOSPHATE 1-KINASE"/>
    <property type="match status" value="1"/>
</dbReference>
<dbReference type="AlphaFoldDB" id="A0A3P6BQ55"/>
<dbReference type="SUPFAM" id="SSF56059">
    <property type="entry name" value="Glutathione synthetase ATP-binding domain-like"/>
    <property type="match status" value="1"/>
</dbReference>
<dbReference type="InterPro" id="IPR008656">
    <property type="entry name" value="Inositol_tetrakis-P_1-kinase"/>
</dbReference>
<dbReference type="EC" id="2.7.1.159" evidence="4"/>
<evidence type="ECO:0000256" key="1">
    <source>
        <dbReference type="ARBA" id="ARBA00001946"/>
    </source>
</evidence>
<dbReference type="GO" id="GO:0052726">
    <property type="term" value="F:inositol-1,3,4-trisphosphate 5-kinase activity"/>
    <property type="evidence" value="ECO:0007669"/>
    <property type="project" value="InterPro"/>
</dbReference>
<dbReference type="Gene3D" id="3.30.470.20">
    <property type="entry name" value="ATP-grasp fold, B domain"/>
    <property type="match status" value="1"/>
</dbReference>
<evidence type="ECO:0000256" key="7">
    <source>
        <dbReference type="ARBA" id="ARBA00022741"/>
    </source>
</evidence>
<evidence type="ECO:0000313" key="12">
    <source>
        <dbReference type="EMBL" id="VDD04658.1"/>
    </source>
</evidence>
<keyword evidence="5" id="KW-0808">Transferase</keyword>
<keyword evidence="6" id="KW-0479">Metal-binding</keyword>
<dbReference type="GO" id="GO:0052725">
    <property type="term" value="F:inositol-1,3,4-trisphosphate 6-kinase activity"/>
    <property type="evidence" value="ECO:0007669"/>
    <property type="project" value="InterPro"/>
</dbReference>
<dbReference type="Pfam" id="PF05770">
    <property type="entry name" value="Ins134_P3_kin"/>
    <property type="match status" value="1"/>
</dbReference>
<dbReference type="FunFam" id="3.30.470.20:FF:000047">
    <property type="entry name" value="Inositol-tetrakisphosphate 1-kinase 4"/>
    <property type="match status" value="1"/>
</dbReference>
<dbReference type="GO" id="GO:0005524">
    <property type="term" value="F:ATP binding"/>
    <property type="evidence" value="ECO:0007669"/>
    <property type="project" value="UniProtKB-KW"/>
</dbReference>
<dbReference type="PIRSF" id="PIRSF038163">
    <property type="entry name" value="ITPK_uncN"/>
    <property type="match status" value="1"/>
</dbReference>
<comment type="similarity">
    <text evidence="2">Belongs to the ITPK1 family.</text>
</comment>
<name>A0A3P6BQ55_BRAOL</name>
<protein>
    <recommendedName>
        <fullName evidence="4">inositol-1,3,4-trisphosphate 5/6-kinase</fullName>
        <ecNumber evidence="4">2.7.1.159</ecNumber>
    </recommendedName>
</protein>
<comment type="cofactor">
    <cofactor evidence="1">
        <name>Mg(2+)</name>
        <dbReference type="ChEBI" id="CHEBI:18420"/>
    </cofactor>
</comment>
<keyword evidence="9" id="KW-0067">ATP-binding</keyword>
<proteinExistence type="inferred from homology"/>
<dbReference type="GO" id="GO:0032957">
    <property type="term" value="P:inositol trisphosphate metabolic process"/>
    <property type="evidence" value="ECO:0007669"/>
    <property type="project" value="InterPro"/>
</dbReference>
<dbReference type="InterPro" id="IPR040464">
    <property type="entry name" value="InsP(3)kin_ATP-grasp"/>
</dbReference>
<dbReference type="GO" id="GO:0005737">
    <property type="term" value="C:cytoplasm"/>
    <property type="evidence" value="ECO:0007669"/>
    <property type="project" value="TreeGrafter"/>
</dbReference>
<evidence type="ECO:0000256" key="4">
    <source>
        <dbReference type="ARBA" id="ARBA00012017"/>
    </source>
</evidence>